<organism evidence="2 3">
    <name type="scientific">Floridaenema evergladense BLCC-F167</name>
    <dbReference type="NCBI Taxonomy" id="3153639"/>
    <lineage>
        <taxon>Bacteria</taxon>
        <taxon>Bacillati</taxon>
        <taxon>Cyanobacteriota</taxon>
        <taxon>Cyanophyceae</taxon>
        <taxon>Oscillatoriophycideae</taxon>
        <taxon>Aerosakkonematales</taxon>
        <taxon>Aerosakkonemataceae</taxon>
        <taxon>Floridanema</taxon>
        <taxon>Floridanema evergladense</taxon>
    </lineage>
</organism>
<dbReference type="Pfam" id="PF21828">
    <property type="entry name" value="DUF6888"/>
    <property type="match status" value="1"/>
</dbReference>
<evidence type="ECO:0000313" key="2">
    <source>
        <dbReference type="EMBL" id="MFB2838440.1"/>
    </source>
</evidence>
<dbReference type="InterPro" id="IPR054181">
    <property type="entry name" value="DUF6888"/>
</dbReference>
<name>A0ABV4WTN7_9CYAN</name>
<dbReference type="RefSeq" id="WP_413280797.1">
    <property type="nucleotide sequence ID" value="NZ_JBHFNT010000250.1"/>
</dbReference>
<proteinExistence type="predicted"/>
<reference evidence="2 3" key="1">
    <citation type="submission" date="2024-09" db="EMBL/GenBank/DDBJ databases">
        <title>Floridaenema gen nov. (Aerosakkonemataceae, Aerosakkonematales ord. nov., Cyanobacteria) from benthic tropical and subtropical fresh waters, with the description of four new species.</title>
        <authorList>
            <person name="Moretto J.A."/>
            <person name="Berthold D.E."/>
            <person name="Lefler F.W."/>
            <person name="Huang I.-S."/>
            <person name="Laughinghouse H. IV."/>
        </authorList>
    </citation>
    <scope>NUCLEOTIDE SEQUENCE [LARGE SCALE GENOMIC DNA]</scope>
    <source>
        <strain evidence="2 3">BLCC-F167</strain>
    </source>
</reference>
<sequence length="68" mass="7904">MEETTINPTNEQAQACLRVCQMLSNGYRNIELFRFNPQTGIVFIFASEELQIIIPPNGIWRFLNETEL</sequence>
<dbReference type="EMBL" id="JBHFNT010000250">
    <property type="protein sequence ID" value="MFB2838440.1"/>
    <property type="molecule type" value="Genomic_DNA"/>
</dbReference>
<accession>A0ABV4WTN7</accession>
<gene>
    <name evidence="2" type="ORF">ACE1CA_28435</name>
</gene>
<protein>
    <recommendedName>
        <fullName evidence="1">DUF6888 domain-containing protein</fullName>
    </recommendedName>
</protein>
<dbReference type="Proteomes" id="UP001576780">
    <property type="component" value="Unassembled WGS sequence"/>
</dbReference>
<evidence type="ECO:0000259" key="1">
    <source>
        <dbReference type="Pfam" id="PF21828"/>
    </source>
</evidence>
<evidence type="ECO:0000313" key="3">
    <source>
        <dbReference type="Proteomes" id="UP001576780"/>
    </source>
</evidence>
<comment type="caution">
    <text evidence="2">The sequence shown here is derived from an EMBL/GenBank/DDBJ whole genome shotgun (WGS) entry which is preliminary data.</text>
</comment>
<feature type="domain" description="DUF6888" evidence="1">
    <location>
        <begin position="8"/>
        <end position="61"/>
    </location>
</feature>
<keyword evidence="3" id="KW-1185">Reference proteome</keyword>